<protein>
    <recommendedName>
        <fullName evidence="3">Resolvase HTH domain-containing protein</fullName>
    </recommendedName>
</protein>
<sequence length="204" mass="24093">MKFHQEDIVDKARKLRKEGFSATEIGKRFNLRNSTILRWCYDIPSINPNHIYLGKLRTRAKNKNFKLIEDIDINKLVARLLTSIIYWCEGSKYPSSNFISFTNSDPELVKTFLKLFRLGFQPIEDKLRVRLQLHSTHNEEEVNSYWSELLKIPASQFYKPTITNPTKNMKRRGYMGTCDIRYNNVYLLHEITGIYEGFSKKLNC</sequence>
<evidence type="ECO:0008006" key="3">
    <source>
        <dbReference type="Google" id="ProtNLM"/>
    </source>
</evidence>
<comment type="caution">
    <text evidence="1">The sequence shown here is derived from an EMBL/GenBank/DDBJ whole genome shotgun (WGS) entry which is preliminary data.</text>
</comment>
<evidence type="ECO:0000313" key="2">
    <source>
        <dbReference type="Proteomes" id="UP000177740"/>
    </source>
</evidence>
<dbReference type="EMBL" id="MHMM01000014">
    <property type="protein sequence ID" value="OGZ26869.1"/>
    <property type="molecule type" value="Genomic_DNA"/>
</dbReference>
<dbReference type="STRING" id="1801677.A2365_01090"/>
<name>A0A1G2EM82_9BACT</name>
<evidence type="ECO:0000313" key="1">
    <source>
        <dbReference type="EMBL" id="OGZ26869.1"/>
    </source>
</evidence>
<reference evidence="1 2" key="1">
    <citation type="journal article" date="2016" name="Nat. Commun.">
        <title>Thousands of microbial genomes shed light on interconnected biogeochemical processes in an aquifer system.</title>
        <authorList>
            <person name="Anantharaman K."/>
            <person name="Brown C.T."/>
            <person name="Hug L.A."/>
            <person name="Sharon I."/>
            <person name="Castelle C.J."/>
            <person name="Probst A.J."/>
            <person name="Thomas B.C."/>
            <person name="Singh A."/>
            <person name="Wilkins M.J."/>
            <person name="Karaoz U."/>
            <person name="Brodie E.L."/>
            <person name="Williams K.H."/>
            <person name="Hubbard S.S."/>
            <person name="Banfield J.F."/>
        </authorList>
    </citation>
    <scope>NUCLEOTIDE SEQUENCE [LARGE SCALE GENOMIC DNA]</scope>
</reference>
<dbReference type="AlphaFoldDB" id="A0A1G2EM82"/>
<proteinExistence type="predicted"/>
<gene>
    <name evidence="1" type="ORF">A2365_01090</name>
</gene>
<organism evidence="1 2">
    <name type="scientific">Candidatus Nealsonbacteria bacterium RIFOXYB1_FULL_40_15</name>
    <dbReference type="NCBI Taxonomy" id="1801677"/>
    <lineage>
        <taxon>Bacteria</taxon>
        <taxon>Candidatus Nealsoniibacteriota</taxon>
    </lineage>
</organism>
<dbReference type="Proteomes" id="UP000177740">
    <property type="component" value="Unassembled WGS sequence"/>
</dbReference>
<accession>A0A1G2EM82</accession>